<organism evidence="2 3">
    <name type="scientific">Vairimorpha apis BRL 01</name>
    <dbReference type="NCBI Taxonomy" id="1037528"/>
    <lineage>
        <taxon>Eukaryota</taxon>
        <taxon>Fungi</taxon>
        <taxon>Fungi incertae sedis</taxon>
        <taxon>Microsporidia</taxon>
        <taxon>Nosematidae</taxon>
        <taxon>Vairimorpha</taxon>
    </lineage>
</organism>
<proteinExistence type="predicted"/>
<keyword evidence="3" id="KW-1185">Reference proteome</keyword>
<dbReference type="VEuPathDB" id="MicrosporidiaDB:NAPIS_ORF02728"/>
<evidence type="ECO:0000313" key="3">
    <source>
        <dbReference type="Proteomes" id="UP000053780"/>
    </source>
</evidence>
<dbReference type="AlphaFoldDB" id="T0M8J3"/>
<gene>
    <name evidence="2" type="ORF">NAPIS_ORF02728</name>
</gene>
<feature type="region of interest" description="Disordered" evidence="1">
    <location>
        <begin position="127"/>
        <end position="147"/>
    </location>
</feature>
<evidence type="ECO:0000313" key="2">
    <source>
        <dbReference type="EMBL" id="EQB59736.1"/>
    </source>
</evidence>
<reference evidence="2 3" key="1">
    <citation type="journal article" date="2013" name="BMC Genomics">
        <title>Genome sequencing and comparative genomics of honey bee microsporidia, Nosema apis reveal novel insights into host-parasite interactions.</title>
        <authorList>
            <person name="Chen Yp."/>
            <person name="Pettis J.S."/>
            <person name="Zhao Y."/>
            <person name="Liu X."/>
            <person name="Tallon L.J."/>
            <person name="Sadzewicz L.D."/>
            <person name="Li R."/>
            <person name="Zheng H."/>
            <person name="Huang S."/>
            <person name="Zhang X."/>
            <person name="Hamilton M.C."/>
            <person name="Pernal S.F."/>
            <person name="Melathopoulos A.P."/>
            <person name="Yan X."/>
            <person name="Evans J.D."/>
        </authorList>
    </citation>
    <scope>NUCLEOTIDE SEQUENCE [LARGE SCALE GENOMIC DNA]</scope>
    <source>
        <strain evidence="2 3">BRL 01</strain>
    </source>
</reference>
<sequence>MNLRGLQTGGMFDFYNNNSDKNLLHNGSVSDHLLGGDHLNNFSSKYNTRRDINTNTKDSIGLGLSDLSGVKDPVELGKSFVTNSAGSNDKYFEKCGFDNYNEILAKQANRPSGMYGRTGYSEYLGSEEQGGANTSGNLGSGVLKTSPNFNRSVSSDLYEGKSKGQYRDELTNMNGSLTTTDGKTISRTTGLNQAYGAGLNGGTNEGFNAASPNEISIANAAKFKNNVLAKQKLNFLTRGDVINNFKSGQSSLARMFQSDEFLHNHFPGGDYNLYNPVTGTLNNYFYNRVNGLPNDNITKAYQDGVSDGQYAGIVGSDIRGLNGGHSYFGRNSNNYHNFLSTSITDSYGALKDGYKGYLIGRRYRGVSHGGLDGRGGHGTVRGVSNAIGKYVGTLNGGLDGRIGYGKWVGGFLTDGKYVGDQNFGLGRSYGYGAWVGDNLHGGRYAVSFHGRMDNHVSPSILGGGLSAGGIYGVTQYGGRAGLYGRMGGQYGGFYGRMGNQYGSMSGLNGSIQRQHGKFSGQFNGAGGNYGGVSGHYNQVGGYNGVMVRQNL</sequence>
<dbReference type="Proteomes" id="UP000053780">
    <property type="component" value="Unassembled WGS sequence"/>
</dbReference>
<dbReference type="HOGENOM" id="CLU_494399_0_0_1"/>
<feature type="compositionally biased region" description="Polar residues" evidence="1">
    <location>
        <begin position="131"/>
        <end position="147"/>
    </location>
</feature>
<evidence type="ECO:0000256" key="1">
    <source>
        <dbReference type="SAM" id="MobiDB-lite"/>
    </source>
</evidence>
<protein>
    <submittedName>
        <fullName evidence="2">Uncharacterized protein</fullName>
    </submittedName>
</protein>
<dbReference type="EMBL" id="KE647374">
    <property type="protein sequence ID" value="EQB59736.1"/>
    <property type="molecule type" value="Genomic_DNA"/>
</dbReference>
<accession>T0M8J3</accession>
<name>T0M8J3_9MICR</name>